<reference evidence="11" key="1">
    <citation type="submission" date="2015-08" db="UniProtKB">
        <authorList>
            <consortium name="WormBaseParasite"/>
        </authorList>
    </citation>
    <scope>IDENTIFICATION</scope>
</reference>
<proteinExistence type="inferred from homology"/>
<dbReference type="AlphaFoldDB" id="A0A0K0EEL6"/>
<dbReference type="SUPFAM" id="SSF52161">
    <property type="entry name" value="Ribosomal protein L13"/>
    <property type="match status" value="1"/>
</dbReference>
<evidence type="ECO:0000256" key="3">
    <source>
        <dbReference type="ARBA" id="ARBA00006375"/>
    </source>
</evidence>
<evidence type="ECO:0000256" key="5">
    <source>
        <dbReference type="ARBA" id="ARBA00022980"/>
    </source>
</evidence>
<comment type="subcellular location">
    <subcellularLocation>
        <location evidence="1">Membrane</location>
        <topology evidence="1">Multi-pass membrane protein</topology>
    </subcellularLocation>
</comment>
<evidence type="ECO:0000313" key="10">
    <source>
        <dbReference type="Proteomes" id="UP000035681"/>
    </source>
</evidence>
<dbReference type="WBParaSite" id="SSTP_0000792700.1">
    <property type="protein sequence ID" value="SSTP_0000792700.1"/>
    <property type="gene ID" value="SSTP_0000792700"/>
</dbReference>
<evidence type="ECO:0000256" key="2">
    <source>
        <dbReference type="ARBA" id="ARBA00006227"/>
    </source>
</evidence>
<dbReference type="FunFam" id="3.90.1180.10:FF:000005">
    <property type="entry name" value="39S ribosomal protein L13, mitochondrial"/>
    <property type="match status" value="1"/>
</dbReference>
<feature type="repeat" description="Solcar" evidence="8">
    <location>
        <begin position="119"/>
        <end position="227"/>
    </location>
</feature>
<keyword evidence="4 8" id="KW-0812">Transmembrane</keyword>
<dbReference type="GO" id="GO:0003735">
    <property type="term" value="F:structural constituent of ribosome"/>
    <property type="evidence" value="ECO:0007669"/>
    <property type="project" value="InterPro"/>
</dbReference>
<dbReference type="STRING" id="6248.A0A0K0EEL6"/>
<dbReference type="Gene3D" id="1.50.40.10">
    <property type="entry name" value="Mitochondrial carrier domain"/>
    <property type="match status" value="1"/>
</dbReference>
<evidence type="ECO:0000256" key="7">
    <source>
        <dbReference type="ARBA" id="ARBA00023274"/>
    </source>
</evidence>
<feature type="repeat" description="Solcar" evidence="8">
    <location>
        <begin position="245"/>
        <end position="326"/>
    </location>
</feature>
<dbReference type="GO" id="GO:0015658">
    <property type="term" value="F:branched-chain amino acid transmembrane transporter activity"/>
    <property type="evidence" value="ECO:0007669"/>
    <property type="project" value="InterPro"/>
</dbReference>
<dbReference type="InterPro" id="IPR036899">
    <property type="entry name" value="Ribosomal_uL13_sf"/>
</dbReference>
<dbReference type="HAMAP" id="MF_01366">
    <property type="entry name" value="Ribosomal_uL13"/>
    <property type="match status" value="1"/>
</dbReference>
<keyword evidence="9" id="KW-0813">Transport</keyword>
<dbReference type="InterPro" id="IPR018108">
    <property type="entry name" value="MCP_transmembrane"/>
</dbReference>
<sequence>MTSSDTDAVSFDAIEKLHVIEWEHLDLKKFYPMALVTSWAVRTALYPMSVVKSRLQLQRQNEIYKGTIDAFKKIVKTEGRLALYRGYWITLPQLSVSFMYSNVYERIRGVLSKEFGSHRSATISAVSGGIASLAGQLLFVPTDLIAQHMMVYKNAEQFTGSAKNLDVIKALRNDKLENKLTVGLRMVLAVYRVDGLKGFYRGYISSIMLYAPSSMVFWSSYYHYLDLFKRIRVDVFKENLNEIKNLTVDQSISGLLGGVTTAVFTNFFDVLRIRIQVHRTTYLETLRRIIRYEGFSVFSKGLVPRMINNGIYSLFIMLGYETAKKFCVLPEYEEKVVCVHYNGALINFLVSSFILNIVVKQWLQFSRQWHIVDANHQDPYKLGQKVADHLVGKWKPFYHPETDCGDHVVVINCKDVAMKGFDWKHTIYHFDNQYPKGRNDIPAFEIHEYDPCRIMFLATYKMLGNNLVRRMAIERLHLFPSSEMPEFIKRNISNQIRQIQEVPKRSIDYTKEEREDFPTLFKRPDDYLIDWDKPIETPVDSTSP</sequence>
<organism evidence="11">
    <name type="scientific">Strongyloides stercoralis</name>
    <name type="common">Threadworm</name>
    <dbReference type="NCBI Taxonomy" id="6248"/>
    <lineage>
        <taxon>Eukaryota</taxon>
        <taxon>Metazoa</taxon>
        <taxon>Ecdysozoa</taxon>
        <taxon>Nematoda</taxon>
        <taxon>Chromadorea</taxon>
        <taxon>Rhabditida</taxon>
        <taxon>Tylenchina</taxon>
        <taxon>Panagrolaimomorpha</taxon>
        <taxon>Strongyloidoidea</taxon>
        <taxon>Strongyloididae</taxon>
        <taxon>Strongyloides</taxon>
    </lineage>
</organism>
<dbReference type="InterPro" id="IPR042164">
    <property type="entry name" value="SLC25A44"/>
</dbReference>
<comment type="similarity">
    <text evidence="2">Belongs to the universal ribosomal protein uL13 family.</text>
</comment>
<protein>
    <submittedName>
        <fullName evidence="11">Mitochondrial carrier protein</fullName>
    </submittedName>
</protein>
<evidence type="ECO:0000256" key="8">
    <source>
        <dbReference type="PROSITE-ProRule" id="PRU00282"/>
    </source>
</evidence>
<dbReference type="Pfam" id="PF00572">
    <property type="entry name" value="Ribosomal_L13"/>
    <property type="match status" value="1"/>
</dbReference>
<dbReference type="GO" id="GO:0006412">
    <property type="term" value="P:translation"/>
    <property type="evidence" value="ECO:0007669"/>
    <property type="project" value="InterPro"/>
</dbReference>
<dbReference type="WBParaSite" id="TCONS_00011087.p1">
    <property type="protein sequence ID" value="TCONS_00011087.p1"/>
    <property type="gene ID" value="XLOC_005150"/>
</dbReference>
<keyword evidence="10" id="KW-1185">Reference proteome</keyword>
<dbReference type="GO" id="GO:0009083">
    <property type="term" value="P:branched-chain amino acid catabolic process"/>
    <property type="evidence" value="ECO:0007669"/>
    <property type="project" value="InterPro"/>
</dbReference>
<dbReference type="PROSITE" id="PS50920">
    <property type="entry name" value="SOLCAR"/>
    <property type="match status" value="3"/>
</dbReference>
<keyword evidence="6 8" id="KW-0472">Membrane</keyword>
<dbReference type="Pfam" id="PF00153">
    <property type="entry name" value="Mito_carr"/>
    <property type="match status" value="3"/>
</dbReference>
<evidence type="ECO:0000256" key="6">
    <source>
        <dbReference type="ARBA" id="ARBA00023136"/>
    </source>
</evidence>
<dbReference type="InterPro" id="IPR023395">
    <property type="entry name" value="MCP_dom_sf"/>
</dbReference>
<dbReference type="GO" id="GO:0005739">
    <property type="term" value="C:mitochondrion"/>
    <property type="evidence" value="ECO:0007669"/>
    <property type="project" value="InterPro"/>
</dbReference>
<dbReference type="PANTHER" id="PTHR46314">
    <property type="entry name" value="SOLUTE CARRIER FAMILY 25 MEMBER 44"/>
    <property type="match status" value="1"/>
</dbReference>
<dbReference type="NCBIfam" id="TIGR01066">
    <property type="entry name" value="rplM_bact"/>
    <property type="match status" value="1"/>
</dbReference>
<name>A0A0K0EEL6_STRER</name>
<dbReference type="InterPro" id="IPR005823">
    <property type="entry name" value="Ribosomal_uL13_bac-type"/>
</dbReference>
<evidence type="ECO:0000256" key="4">
    <source>
        <dbReference type="ARBA" id="ARBA00022692"/>
    </source>
</evidence>
<dbReference type="CDD" id="cd00392">
    <property type="entry name" value="Ribosomal_L13"/>
    <property type="match status" value="1"/>
</dbReference>
<dbReference type="Gene3D" id="3.90.1180.10">
    <property type="entry name" value="Ribosomal protein L13"/>
    <property type="match status" value="1"/>
</dbReference>
<dbReference type="GO" id="GO:0016020">
    <property type="term" value="C:membrane"/>
    <property type="evidence" value="ECO:0007669"/>
    <property type="project" value="UniProtKB-SubCell"/>
</dbReference>
<keyword evidence="7" id="KW-0687">Ribonucleoprotein</keyword>
<evidence type="ECO:0000256" key="9">
    <source>
        <dbReference type="RuleBase" id="RU000488"/>
    </source>
</evidence>
<dbReference type="InterPro" id="IPR005822">
    <property type="entry name" value="Ribosomal_uL13"/>
</dbReference>
<keyword evidence="5" id="KW-0689">Ribosomal protein</keyword>
<dbReference type="GO" id="GO:1990904">
    <property type="term" value="C:ribonucleoprotein complex"/>
    <property type="evidence" value="ECO:0007669"/>
    <property type="project" value="UniProtKB-KW"/>
</dbReference>
<feature type="repeat" description="Solcar" evidence="8">
    <location>
        <begin position="25"/>
        <end position="110"/>
    </location>
</feature>
<dbReference type="PANTHER" id="PTHR46314:SF2">
    <property type="entry name" value="SOLUTE CARRIER FAMILY 25 MEMBER 44"/>
    <property type="match status" value="1"/>
</dbReference>
<dbReference type="SUPFAM" id="SSF103506">
    <property type="entry name" value="Mitochondrial carrier"/>
    <property type="match status" value="1"/>
</dbReference>
<evidence type="ECO:0000256" key="1">
    <source>
        <dbReference type="ARBA" id="ARBA00004141"/>
    </source>
</evidence>
<comment type="similarity">
    <text evidence="3 9">Belongs to the mitochondrial carrier (TC 2.A.29) family.</text>
</comment>
<dbReference type="GO" id="GO:0005840">
    <property type="term" value="C:ribosome"/>
    <property type="evidence" value="ECO:0007669"/>
    <property type="project" value="UniProtKB-KW"/>
</dbReference>
<evidence type="ECO:0000313" key="11">
    <source>
        <dbReference type="WBParaSite" id="SSTP_0000792700.1"/>
    </source>
</evidence>
<accession>A0A0K0EEL6</accession>
<dbReference type="Proteomes" id="UP000035681">
    <property type="component" value="Unplaced"/>
</dbReference>